<proteinExistence type="predicted"/>
<dbReference type="AlphaFoldDB" id="A0A381SKI1"/>
<dbReference type="PANTHER" id="PTHR32114">
    <property type="entry name" value="ABC TRANSPORTER ABCH.3"/>
    <property type="match status" value="1"/>
</dbReference>
<organism evidence="2">
    <name type="scientific">marine metagenome</name>
    <dbReference type="NCBI Taxonomy" id="408172"/>
    <lineage>
        <taxon>unclassified sequences</taxon>
        <taxon>metagenomes</taxon>
        <taxon>ecological metagenomes</taxon>
    </lineage>
</organism>
<dbReference type="Pfam" id="PF13476">
    <property type="entry name" value="AAA_23"/>
    <property type="match status" value="1"/>
</dbReference>
<dbReference type="PANTHER" id="PTHR32114:SF2">
    <property type="entry name" value="ABC TRANSPORTER ABCH.3"/>
    <property type="match status" value="1"/>
</dbReference>
<gene>
    <name evidence="2" type="ORF">METZ01_LOCUS56705</name>
</gene>
<dbReference type="GO" id="GO:0016887">
    <property type="term" value="F:ATP hydrolysis activity"/>
    <property type="evidence" value="ECO:0007669"/>
    <property type="project" value="InterPro"/>
</dbReference>
<evidence type="ECO:0000313" key="2">
    <source>
        <dbReference type="EMBL" id="SVA03851.1"/>
    </source>
</evidence>
<dbReference type="Gene3D" id="3.40.50.300">
    <property type="entry name" value="P-loop containing nucleotide triphosphate hydrolases"/>
    <property type="match status" value="1"/>
</dbReference>
<dbReference type="SUPFAM" id="SSF52540">
    <property type="entry name" value="P-loop containing nucleoside triphosphate hydrolases"/>
    <property type="match status" value="1"/>
</dbReference>
<feature type="non-terminal residue" evidence="2">
    <location>
        <position position="451"/>
    </location>
</feature>
<feature type="domain" description="Rad50/SbcC-type AAA" evidence="1">
    <location>
        <begin position="3"/>
        <end position="181"/>
    </location>
</feature>
<dbReference type="Gene3D" id="1.10.287.510">
    <property type="entry name" value="Helix hairpin bin"/>
    <property type="match status" value="1"/>
</dbReference>
<dbReference type="EMBL" id="UINC01003158">
    <property type="protein sequence ID" value="SVA03851.1"/>
    <property type="molecule type" value="Genomic_DNA"/>
</dbReference>
<dbReference type="InterPro" id="IPR038729">
    <property type="entry name" value="Rad50/SbcC_AAA"/>
</dbReference>
<protein>
    <recommendedName>
        <fullName evidence="1">Rad50/SbcC-type AAA domain-containing protein</fullName>
    </recommendedName>
</protein>
<dbReference type="SUPFAM" id="SSF75712">
    <property type="entry name" value="Rad50 coiled-coil Zn hook"/>
    <property type="match status" value="1"/>
</dbReference>
<reference evidence="2" key="1">
    <citation type="submission" date="2018-05" db="EMBL/GenBank/DDBJ databases">
        <authorList>
            <person name="Lanie J.A."/>
            <person name="Ng W.-L."/>
            <person name="Kazmierczak K.M."/>
            <person name="Andrzejewski T.M."/>
            <person name="Davidsen T.M."/>
            <person name="Wayne K.J."/>
            <person name="Tettelin H."/>
            <person name="Glass J.I."/>
            <person name="Rusch D."/>
            <person name="Podicherti R."/>
            <person name="Tsui H.-C.T."/>
            <person name="Winkler M.E."/>
        </authorList>
    </citation>
    <scope>NUCLEOTIDE SEQUENCE</scope>
</reference>
<accession>A0A381SKI1</accession>
<dbReference type="InterPro" id="IPR027417">
    <property type="entry name" value="P-loop_NTPase"/>
</dbReference>
<name>A0A381SKI1_9ZZZZ</name>
<sequence length="451" mass="51916">MFSYGKDNNLSLNNSKITQLTAPNGSGKSAIALILQEILFGKNIKNIKKGDILNKYGNKKSWSVSLSFLVDNEKYEVSTSRTGSTGKLSFYHQKNGNITDLTQHKVLDTYKKISEILGMNFEIFSQLTYQSSTDLLDFIKATDTNRKKFLINLFGLEKYIAIGDILKLKISETEKGLNKLDGELIGINRFLKETIINQKKELVEISTINNALREELGLIQAELKQYVNQCKLIDKNNLLTEERNSLKFDISLKSPNLKTTLFEELETAQQAVLKTKNHIENINKQLEAMNTADSCYVCGQPIDNSHTILMKSNLEEDLFTSSKKLKQQIAISNQTLKEKNEYTKKLEKFNNNKIIIDRFEQLSQVIDNTIPSQYPDYKSLERKEESLRTQIKKQEDLRYESVEYNEQIKIHNTKVDTLTEQKTQFLTRQRDLNSDIIGLKLKNQNLTILRK</sequence>
<evidence type="ECO:0000259" key="1">
    <source>
        <dbReference type="Pfam" id="PF13476"/>
    </source>
</evidence>
<dbReference type="GO" id="GO:0006302">
    <property type="term" value="P:double-strand break repair"/>
    <property type="evidence" value="ECO:0007669"/>
    <property type="project" value="InterPro"/>
</dbReference>